<evidence type="ECO:0000313" key="4">
    <source>
        <dbReference type="Proteomes" id="UP000182894"/>
    </source>
</evidence>
<proteinExistence type="predicted"/>
<feature type="compositionally biased region" description="Low complexity" evidence="1">
    <location>
        <begin position="172"/>
        <end position="197"/>
    </location>
</feature>
<keyword evidence="4" id="KW-1185">Reference proteome</keyword>
<organism evidence="3 4">
    <name type="scientific">Pseudomonas abietaniphila</name>
    <dbReference type="NCBI Taxonomy" id="89065"/>
    <lineage>
        <taxon>Bacteria</taxon>
        <taxon>Pseudomonadati</taxon>
        <taxon>Pseudomonadota</taxon>
        <taxon>Gammaproteobacteria</taxon>
        <taxon>Pseudomonadales</taxon>
        <taxon>Pseudomonadaceae</taxon>
        <taxon>Pseudomonas</taxon>
    </lineage>
</organism>
<evidence type="ECO:0000256" key="1">
    <source>
        <dbReference type="SAM" id="MobiDB-lite"/>
    </source>
</evidence>
<dbReference type="EMBL" id="FNCO01000001">
    <property type="protein sequence ID" value="SDG30015.1"/>
    <property type="molecule type" value="Genomic_DNA"/>
</dbReference>
<keyword evidence="2" id="KW-0472">Membrane</keyword>
<protein>
    <submittedName>
        <fullName evidence="3">Type II secretory pathway, pseudopilin PulG</fullName>
    </submittedName>
</protein>
<gene>
    <name evidence="3" type="ORF">SAMN05216605_101660</name>
</gene>
<dbReference type="AlphaFoldDB" id="A0A1G7T424"/>
<feature type="transmembrane region" description="Helical" evidence="2">
    <location>
        <begin position="20"/>
        <end position="43"/>
    </location>
</feature>
<evidence type="ECO:0000256" key="2">
    <source>
        <dbReference type="SAM" id="Phobius"/>
    </source>
</evidence>
<dbReference type="Proteomes" id="UP000182894">
    <property type="component" value="Unassembled WGS sequence"/>
</dbReference>
<keyword evidence="2" id="KW-0812">Transmembrane</keyword>
<sequence length="204" mass="21888">MAVSSVNGKSLAFAGGQQGFTYMSAMMLIVLMGTALAAVGQVWSTIGAREREVQLIWVGTQYAQALRSYYRSGTGVSQYPATLDELLEDHRFPSVQRHIRRLYPDPMTGSDDWGLTKSIDGRITGVYSLSSQTPLKTANFPPQWQEFEDMTSYADWRFVAEKAFLESSNNRPAGAPGTVGAPPGNGPGVSLGTSLGTPLGGGSQ</sequence>
<dbReference type="RefSeq" id="WP_074750137.1">
    <property type="nucleotide sequence ID" value="NZ_FNCO01000001.1"/>
</dbReference>
<name>A0A1G7T424_9PSED</name>
<keyword evidence="2" id="KW-1133">Transmembrane helix</keyword>
<accession>A0A1G7T424</accession>
<evidence type="ECO:0000313" key="3">
    <source>
        <dbReference type="EMBL" id="SDG30015.1"/>
    </source>
</evidence>
<feature type="region of interest" description="Disordered" evidence="1">
    <location>
        <begin position="169"/>
        <end position="204"/>
    </location>
</feature>
<dbReference type="STRING" id="89065.SAMN05216605_101660"/>
<reference evidence="4" key="1">
    <citation type="submission" date="2016-10" db="EMBL/GenBank/DDBJ databases">
        <authorList>
            <person name="Varghese N."/>
            <person name="Submissions S."/>
        </authorList>
    </citation>
    <scope>NUCLEOTIDE SEQUENCE [LARGE SCALE GENOMIC DNA]</scope>
    <source>
        <strain evidence="4">ATCC 700689</strain>
    </source>
</reference>